<name>A0A8D5FX54_9PROT</name>
<dbReference type="Pfam" id="PF02321">
    <property type="entry name" value="OEP"/>
    <property type="match status" value="2"/>
</dbReference>
<gene>
    <name evidence="4" type="ORF">ZMTM_00230</name>
</gene>
<dbReference type="PROSITE" id="PS51257">
    <property type="entry name" value="PROKAR_LIPOPROTEIN"/>
    <property type="match status" value="1"/>
</dbReference>
<feature type="compositionally biased region" description="Low complexity" evidence="3">
    <location>
        <begin position="132"/>
        <end position="141"/>
    </location>
</feature>
<evidence type="ECO:0000313" key="4">
    <source>
        <dbReference type="EMBL" id="BCM23764.1"/>
    </source>
</evidence>
<keyword evidence="5" id="KW-1185">Reference proteome</keyword>
<dbReference type="GO" id="GO:0015562">
    <property type="term" value="F:efflux transmembrane transporter activity"/>
    <property type="evidence" value="ECO:0007669"/>
    <property type="project" value="InterPro"/>
</dbReference>
<dbReference type="RefSeq" id="WP_221764348.1">
    <property type="nucleotide sequence ID" value="NZ_AP024110.1"/>
</dbReference>
<dbReference type="Gene3D" id="2.20.200.10">
    <property type="entry name" value="Outer membrane efflux proteins (OEP)"/>
    <property type="match status" value="1"/>
</dbReference>
<dbReference type="GO" id="GO:0005886">
    <property type="term" value="C:plasma membrane"/>
    <property type="evidence" value="ECO:0007669"/>
    <property type="project" value="UniProtKB-SubCell"/>
</dbReference>
<accession>A0A8D5FX54</accession>
<dbReference type="Gene3D" id="1.20.1600.10">
    <property type="entry name" value="Outer membrane efflux proteins (OEP)"/>
    <property type="match status" value="1"/>
</dbReference>
<dbReference type="Proteomes" id="UP000826722">
    <property type="component" value="Chromosome"/>
</dbReference>
<keyword evidence="2" id="KW-1134">Transmembrane beta strand</keyword>
<keyword evidence="2" id="KW-0564">Palmitate</keyword>
<feature type="region of interest" description="Disordered" evidence="3">
    <location>
        <begin position="114"/>
        <end position="142"/>
    </location>
</feature>
<keyword evidence="2" id="KW-0449">Lipoprotein</keyword>
<dbReference type="InterPro" id="IPR003423">
    <property type="entry name" value="OMP_efflux"/>
</dbReference>
<evidence type="ECO:0000256" key="3">
    <source>
        <dbReference type="SAM" id="MobiDB-lite"/>
    </source>
</evidence>
<organism evidence="4 5">
    <name type="scientific">Methyloradius palustris</name>
    <dbReference type="NCBI Taxonomy" id="2778876"/>
    <lineage>
        <taxon>Bacteria</taxon>
        <taxon>Pseudomonadati</taxon>
        <taxon>Pseudomonadota</taxon>
        <taxon>Betaproteobacteria</taxon>
        <taxon>Nitrosomonadales</taxon>
        <taxon>Methylophilaceae</taxon>
        <taxon>Methyloradius</taxon>
    </lineage>
</organism>
<evidence type="ECO:0000256" key="1">
    <source>
        <dbReference type="ARBA" id="ARBA00007613"/>
    </source>
</evidence>
<keyword evidence="2" id="KW-0812">Transmembrane</keyword>
<proteinExistence type="inferred from homology"/>
<comment type="similarity">
    <text evidence="1 2">Belongs to the outer membrane factor (OMF) (TC 1.B.17) family.</text>
</comment>
<comment type="subcellular location">
    <subcellularLocation>
        <location evidence="2">Cell membrane</location>
        <topology evidence="2">Lipid-anchor</topology>
    </subcellularLocation>
</comment>
<protein>
    <submittedName>
        <fullName evidence="4">Membrane protein</fullName>
    </submittedName>
</protein>
<dbReference type="SUPFAM" id="SSF56954">
    <property type="entry name" value="Outer membrane efflux proteins (OEP)"/>
    <property type="match status" value="1"/>
</dbReference>
<dbReference type="EMBL" id="AP024110">
    <property type="protein sequence ID" value="BCM23764.1"/>
    <property type="molecule type" value="Genomic_DNA"/>
</dbReference>
<dbReference type="KEGG" id="mpau:ZMTM_00230"/>
<evidence type="ECO:0000256" key="2">
    <source>
        <dbReference type="RuleBase" id="RU362097"/>
    </source>
</evidence>
<dbReference type="PANTHER" id="PTHR30203">
    <property type="entry name" value="OUTER MEMBRANE CATION EFFLUX PROTEIN"/>
    <property type="match status" value="1"/>
</dbReference>
<reference evidence="4" key="1">
    <citation type="journal article" date="2021" name="Arch. Microbiol.">
        <title>Methyloradius palustris gen. nov., sp. nov., a methanol-oxidizing bacterium isolated from snow.</title>
        <authorList>
            <person name="Miyadera T."/>
            <person name="Kojima H."/>
            <person name="Fukui M."/>
        </authorList>
    </citation>
    <scope>NUCLEOTIDE SEQUENCE</scope>
    <source>
        <strain evidence="4">Zm11</strain>
    </source>
</reference>
<sequence length="494" mass="53284">MSIKHMLNQQHTIKTLSFVMLSFSLTACMVGPNYQKPAPEQVGIAEQWHAKLPHGGELKNLAQWWQQFNDPAMTSLIEQAEKNNPSIAKAVGSVREARANLRIQKANQLPTLDGNAGVTRAKSGTSFGGTTTGITTSAGNSEQTTQTASLDASWEIDLFGKIRRGVEASRANLASAEFSWDDARVSLAAEVANAYINLRQCEVLVNVYETELSSNLETDRLTNLKLKAGFVPPSDQMQTEAAIAESETKLETQKSNCAQYVNQLVALTSLPYADVEQQLTANVAQIPMPPADGVPAIPAVTISQRPDVAATERLLNAASANIGVAIAKRLPSISLTGAIGVTSISSQSYNTWSFGPSLSLPIFDGGSGAANVEAARAKYDQALATYRSQVLTAVQEVENALVRVDSITRREVSAEKAEERYSRYFASIQQKYQLGAASLLELEQVRRTLLSSREQLAAAKLERSAAWVALYKAAGGGWQPVENVAETNPEKTTP</sequence>
<keyword evidence="2" id="KW-0472">Membrane</keyword>
<dbReference type="AlphaFoldDB" id="A0A8D5FX54"/>
<dbReference type="NCBIfam" id="TIGR01845">
    <property type="entry name" value="outer_NodT"/>
    <property type="match status" value="1"/>
</dbReference>
<dbReference type="PANTHER" id="PTHR30203:SF29">
    <property type="entry name" value="PROTEIN CYAE"/>
    <property type="match status" value="1"/>
</dbReference>
<evidence type="ECO:0000313" key="5">
    <source>
        <dbReference type="Proteomes" id="UP000826722"/>
    </source>
</evidence>
<dbReference type="InterPro" id="IPR010131">
    <property type="entry name" value="MdtP/NodT-like"/>
</dbReference>